<dbReference type="EMBL" id="CP022579">
    <property type="protein sequence ID" value="QEL63530.1"/>
    <property type="molecule type" value="Genomic_DNA"/>
</dbReference>
<proteinExistence type="predicted"/>
<name>A0A5C1E3U1_9RHOO</name>
<evidence type="ECO:0000313" key="4">
    <source>
        <dbReference type="Proteomes" id="UP000323671"/>
    </source>
</evidence>
<reference evidence="3 4" key="1">
    <citation type="submission" date="2017-07" db="EMBL/GenBank/DDBJ databases">
        <title>Complete genome sequence of Oryzomicrobium terrae TPP412.</title>
        <authorList>
            <person name="Chiu L.-W."/>
            <person name="Lo K.-J."/>
            <person name="Tsai Y.-M."/>
            <person name="Lin S.-S."/>
            <person name="Kuo C.-H."/>
            <person name="Liu C.-T."/>
        </authorList>
    </citation>
    <scope>NUCLEOTIDE SEQUENCE [LARGE SCALE GENOMIC DNA]</scope>
    <source>
        <strain evidence="3 4">TPP412</strain>
    </source>
</reference>
<evidence type="ECO:0000259" key="2">
    <source>
        <dbReference type="Pfam" id="PF04892"/>
    </source>
</evidence>
<feature type="transmembrane region" description="Helical" evidence="1">
    <location>
        <begin position="92"/>
        <end position="112"/>
    </location>
</feature>
<feature type="transmembrane region" description="Helical" evidence="1">
    <location>
        <begin position="240"/>
        <end position="265"/>
    </location>
</feature>
<dbReference type="Proteomes" id="UP000323671">
    <property type="component" value="Chromosome"/>
</dbReference>
<feature type="transmembrane region" description="Helical" evidence="1">
    <location>
        <begin position="166"/>
        <end position="187"/>
    </location>
</feature>
<dbReference type="Pfam" id="PF04892">
    <property type="entry name" value="VanZ"/>
    <property type="match status" value="1"/>
</dbReference>
<accession>A0A5C1E3U1</accession>
<keyword evidence="1" id="KW-1133">Transmembrane helix</keyword>
<feature type="transmembrane region" description="Helical" evidence="1">
    <location>
        <begin position="132"/>
        <end position="154"/>
    </location>
</feature>
<feature type="transmembrane region" description="Helical" evidence="1">
    <location>
        <begin position="339"/>
        <end position="361"/>
    </location>
</feature>
<feature type="transmembrane region" description="Helical" evidence="1">
    <location>
        <begin position="301"/>
        <end position="319"/>
    </location>
</feature>
<sequence>MSQATAPARPLPSPRDGHKLAVPLALAYVALVIYASLHPFSGWTDRGLPPLAFLHAAWPRYWTGFDVAINVAAYVPLGLLLTLALDRLPTRVLPAVLAVLLASGLSLGVEVLQNWLPTRVPSNVDWATNSLGGLVGALIGLLTGPHWLIALARFRNRLLAPVPHAEIGLTLLLVWCVTQLSPEYTLFATGDLRAFLPLPPGLPFDVPLFRVLESVITGLNLVAVGLFARTLFGGPRLPWWGGPVAVVLFLACGLLARSLATVLFLSPDEAFAWATPGALEGLEWGSIALCVLIWLPPVPRAILAAFLLMAAVALVNITPENPYSPVALNIWRQGHFLNFNGLTRLAGGLWPFIAVPFLMVAGRKL</sequence>
<feature type="transmembrane region" description="Helical" evidence="1">
    <location>
        <begin position="61"/>
        <end position="85"/>
    </location>
</feature>
<organism evidence="3 4">
    <name type="scientific">Oryzomicrobium terrae</name>
    <dbReference type="NCBI Taxonomy" id="1735038"/>
    <lineage>
        <taxon>Bacteria</taxon>
        <taxon>Pseudomonadati</taxon>
        <taxon>Pseudomonadota</taxon>
        <taxon>Betaproteobacteria</taxon>
        <taxon>Rhodocyclales</taxon>
        <taxon>Rhodocyclaceae</taxon>
        <taxon>Oryzomicrobium</taxon>
    </lineage>
</organism>
<dbReference type="RefSeq" id="WP_054619830.1">
    <property type="nucleotide sequence ID" value="NZ_CP022579.1"/>
</dbReference>
<evidence type="ECO:0000313" key="3">
    <source>
        <dbReference type="EMBL" id="QEL63530.1"/>
    </source>
</evidence>
<keyword evidence="1" id="KW-0472">Membrane</keyword>
<keyword evidence="1" id="KW-0812">Transmembrane</keyword>
<feature type="transmembrane region" description="Helical" evidence="1">
    <location>
        <begin position="207"/>
        <end position="228"/>
    </location>
</feature>
<dbReference type="InterPro" id="IPR006976">
    <property type="entry name" value="VanZ-like"/>
</dbReference>
<feature type="domain" description="VanZ-like" evidence="2">
    <location>
        <begin position="37"/>
        <end position="141"/>
    </location>
</feature>
<feature type="transmembrane region" description="Helical" evidence="1">
    <location>
        <begin position="20"/>
        <end position="41"/>
    </location>
</feature>
<protein>
    <recommendedName>
        <fullName evidence="2">VanZ-like domain-containing protein</fullName>
    </recommendedName>
</protein>
<keyword evidence="4" id="KW-1185">Reference proteome</keyword>
<dbReference type="KEGG" id="otr:OTERR_00540"/>
<feature type="transmembrane region" description="Helical" evidence="1">
    <location>
        <begin position="271"/>
        <end position="294"/>
    </location>
</feature>
<gene>
    <name evidence="3" type="ORF">OTERR_00540</name>
</gene>
<evidence type="ECO:0000256" key="1">
    <source>
        <dbReference type="SAM" id="Phobius"/>
    </source>
</evidence>
<dbReference type="AlphaFoldDB" id="A0A5C1E3U1"/>